<proteinExistence type="predicted"/>
<keyword evidence="3" id="KW-1185">Reference proteome</keyword>
<name>A0A165ZEG4_9EURY</name>
<accession>A0A165ZEG4</accession>
<reference evidence="2 3" key="1">
    <citation type="submission" date="2016-04" db="EMBL/GenBank/DDBJ databases">
        <title>Genome sequence of Methanobrevibacter curvatus DSM 11111.</title>
        <authorList>
            <person name="Poehlein A."/>
            <person name="Seedorf H."/>
            <person name="Daniel R."/>
        </authorList>
    </citation>
    <scope>NUCLEOTIDE SEQUENCE [LARGE SCALE GENOMIC DNA]</scope>
    <source>
        <strain evidence="2 3">DSM 11111</strain>
    </source>
</reference>
<feature type="transmembrane region" description="Helical" evidence="1">
    <location>
        <begin position="70"/>
        <end position="87"/>
    </location>
</feature>
<evidence type="ECO:0000313" key="2">
    <source>
        <dbReference type="EMBL" id="KZX10608.1"/>
    </source>
</evidence>
<feature type="transmembrane region" description="Helical" evidence="1">
    <location>
        <begin position="31"/>
        <end position="49"/>
    </location>
</feature>
<keyword evidence="1" id="KW-0472">Membrane</keyword>
<sequence length="117" mass="13262">MLTIRLKLIAVFVAPLLIYIGLVLFNILFPVILFIFPVILIPTVLLVIVELRTVVLYPKSKIDILSFVKVRLERILFLALVFTVIATPERLEILELITLLSIVYILGLAVKIINPIL</sequence>
<dbReference type="AlphaFoldDB" id="A0A165ZEG4"/>
<organism evidence="2 3">
    <name type="scientific">Methanobrevibacter curvatus</name>
    <dbReference type="NCBI Taxonomy" id="49547"/>
    <lineage>
        <taxon>Archaea</taxon>
        <taxon>Methanobacteriati</taxon>
        <taxon>Methanobacteriota</taxon>
        <taxon>Methanomada group</taxon>
        <taxon>Methanobacteria</taxon>
        <taxon>Methanobacteriales</taxon>
        <taxon>Methanobacteriaceae</taxon>
        <taxon>Methanobrevibacter</taxon>
    </lineage>
</organism>
<comment type="caution">
    <text evidence="2">The sequence shown here is derived from an EMBL/GenBank/DDBJ whole genome shotgun (WGS) entry which is preliminary data.</text>
</comment>
<keyword evidence="1" id="KW-1133">Transmembrane helix</keyword>
<dbReference type="Proteomes" id="UP000077245">
    <property type="component" value="Unassembled WGS sequence"/>
</dbReference>
<feature type="transmembrane region" description="Helical" evidence="1">
    <location>
        <begin position="7"/>
        <end position="25"/>
    </location>
</feature>
<dbReference type="EMBL" id="LWMV01000209">
    <property type="protein sequence ID" value="KZX10608.1"/>
    <property type="molecule type" value="Genomic_DNA"/>
</dbReference>
<protein>
    <submittedName>
        <fullName evidence="2">Uncharacterized protein</fullName>
    </submittedName>
</protein>
<feature type="transmembrane region" description="Helical" evidence="1">
    <location>
        <begin position="93"/>
        <end position="113"/>
    </location>
</feature>
<evidence type="ECO:0000256" key="1">
    <source>
        <dbReference type="SAM" id="Phobius"/>
    </source>
</evidence>
<keyword evidence="1" id="KW-0812">Transmembrane</keyword>
<gene>
    <name evidence="2" type="ORF">MBCUR_17350</name>
</gene>
<evidence type="ECO:0000313" key="3">
    <source>
        <dbReference type="Proteomes" id="UP000077245"/>
    </source>
</evidence>